<dbReference type="Proteomes" id="UP000061457">
    <property type="component" value="Chromosome II"/>
</dbReference>
<dbReference type="CDD" id="cd00377">
    <property type="entry name" value="ICL_PEPM"/>
    <property type="match status" value="1"/>
</dbReference>
<dbReference type="PANTHER" id="PTHR42905">
    <property type="entry name" value="PHOSPHOENOLPYRUVATE CARBOXYLASE"/>
    <property type="match status" value="1"/>
</dbReference>
<dbReference type="STRING" id="161398.PP2015_3767"/>
<dbReference type="EMBL" id="CP013188">
    <property type="protein sequence ID" value="ALO44239.1"/>
    <property type="molecule type" value="Genomic_DNA"/>
</dbReference>
<dbReference type="PANTHER" id="PTHR42905:SF16">
    <property type="entry name" value="CARBOXYPHOSPHONOENOLPYRUVATE PHOSPHONOMUTASE-LIKE PROTEIN (AFU_ORTHOLOGUE AFUA_5G07230)"/>
    <property type="match status" value="1"/>
</dbReference>
<dbReference type="GO" id="GO:0046872">
    <property type="term" value="F:metal ion binding"/>
    <property type="evidence" value="ECO:0007669"/>
    <property type="project" value="UniProtKB-KW"/>
</dbReference>
<reference evidence="2 3" key="1">
    <citation type="submission" date="2015-11" db="EMBL/GenBank/DDBJ databases">
        <authorList>
            <person name="Zhang Y."/>
            <person name="Guo Z."/>
        </authorList>
    </citation>
    <scope>NUCLEOTIDE SEQUENCE [LARGE SCALE GENOMIC DNA]</scope>
    <source>
        <strain evidence="2 3">KCTC 12086</strain>
    </source>
</reference>
<protein>
    <submittedName>
        <fullName evidence="2">Carboxyvinyl-carboxyphosphonate phosphorylmutase</fullName>
    </submittedName>
</protein>
<proteinExistence type="predicted"/>
<sequence length="254" mass="27992">MFRELHHQRDPLILCNVWDAASAIIAEKLGYQAVGTSSAAIATSQGKTDGQNTDFETLLTVVKQISEVTPLPLTVDIESGYADTPQEVVDNIAKLADLKVVGINIEDSHLIDGRRTLVDKHVFTKNLSQIKTLLNDANIEMFINVRSDTYIVDAETALPETIDRIRLYETVGADGIFLPCLTAPDDIAKIVAHSSLPLNVMCMPKLAGFEQLKQLGVKRISMGNLVYDNMLAHLEDTMLSIKQQGSFEPLHFSD</sequence>
<dbReference type="RefSeq" id="WP_058032113.1">
    <property type="nucleotide sequence ID" value="NZ_CP013188.1"/>
</dbReference>
<gene>
    <name evidence="2" type="ORF">PP2015_3767</name>
</gene>
<dbReference type="OrthoDB" id="9780430at2"/>
<evidence type="ECO:0000256" key="1">
    <source>
        <dbReference type="ARBA" id="ARBA00022723"/>
    </source>
</evidence>
<dbReference type="Gene3D" id="3.20.20.60">
    <property type="entry name" value="Phosphoenolpyruvate-binding domains"/>
    <property type="match status" value="1"/>
</dbReference>
<organism evidence="2 3">
    <name type="scientific">Pseudoalteromonas phenolica</name>
    <dbReference type="NCBI Taxonomy" id="161398"/>
    <lineage>
        <taxon>Bacteria</taxon>
        <taxon>Pseudomonadati</taxon>
        <taxon>Pseudomonadota</taxon>
        <taxon>Gammaproteobacteria</taxon>
        <taxon>Alteromonadales</taxon>
        <taxon>Pseudoalteromonadaceae</taxon>
        <taxon>Pseudoalteromonas</taxon>
    </lineage>
</organism>
<name>A0A0S2K8D9_9GAMM</name>
<accession>A0A0S2K8D9</accession>
<keyword evidence="1" id="KW-0479">Metal-binding</keyword>
<dbReference type="KEGG" id="pphe:PP2015_3767"/>
<dbReference type="SUPFAM" id="SSF51621">
    <property type="entry name" value="Phosphoenolpyruvate/pyruvate domain"/>
    <property type="match status" value="1"/>
</dbReference>
<evidence type="ECO:0000313" key="3">
    <source>
        <dbReference type="Proteomes" id="UP000061457"/>
    </source>
</evidence>
<dbReference type="AlphaFoldDB" id="A0A0S2K8D9"/>
<dbReference type="InterPro" id="IPR040442">
    <property type="entry name" value="Pyrv_kinase-like_dom_sf"/>
</dbReference>
<dbReference type="GO" id="GO:0003824">
    <property type="term" value="F:catalytic activity"/>
    <property type="evidence" value="ECO:0007669"/>
    <property type="project" value="InterPro"/>
</dbReference>
<evidence type="ECO:0000313" key="2">
    <source>
        <dbReference type="EMBL" id="ALO44239.1"/>
    </source>
</evidence>
<dbReference type="InterPro" id="IPR015813">
    <property type="entry name" value="Pyrv/PenolPyrv_kinase-like_dom"/>
</dbReference>
<dbReference type="InterPro" id="IPR039556">
    <property type="entry name" value="ICL/PEPM"/>
</dbReference>
<dbReference type="Pfam" id="PF13714">
    <property type="entry name" value="PEP_mutase"/>
    <property type="match status" value="1"/>
</dbReference>
<dbReference type="PATRIC" id="fig|161398.10.peg.3851"/>
<keyword evidence="3" id="KW-1185">Reference proteome</keyword>